<gene>
    <name evidence="1" type="ORF">BHM03_00003830</name>
</gene>
<proteinExistence type="predicted"/>
<protein>
    <submittedName>
        <fullName evidence="1">Uncharacterized protein</fullName>
    </submittedName>
</protein>
<reference evidence="1" key="1">
    <citation type="journal article" date="2018" name="Data Brief">
        <title>Genome sequence data from 17 accessions of Ensete ventricosum, a staple food crop for millions in Ethiopia.</title>
        <authorList>
            <person name="Yemataw Z."/>
            <person name="Muzemil S."/>
            <person name="Ambachew D."/>
            <person name="Tripathi L."/>
            <person name="Tesfaye K."/>
            <person name="Chala A."/>
            <person name="Farbos A."/>
            <person name="O'Neill P."/>
            <person name="Moore K."/>
            <person name="Grant M."/>
            <person name="Studholme D.J."/>
        </authorList>
    </citation>
    <scope>NUCLEOTIDE SEQUENCE [LARGE SCALE GENOMIC DNA]</scope>
    <source>
        <tissue evidence="1">Leaf</tissue>
    </source>
</reference>
<dbReference type="EMBL" id="KV875496">
    <property type="protein sequence ID" value="RZR71141.1"/>
    <property type="molecule type" value="Genomic_DNA"/>
</dbReference>
<dbReference type="Proteomes" id="UP000290560">
    <property type="component" value="Unassembled WGS sequence"/>
</dbReference>
<sequence>MPPSATFLAAATFLLLNSNRSRTLLCFYQSPAALYLPCHLAAATRSPSHCPSLLAASISVTPPLPSSSIQLLSNDGKLFPLIRSVYLIKSLAIEDDPLLTPHPPTAISRSPYCNRHRAIFASSTAAAGPPLPAIEVSLLLAPSLLVCESSCEDDAVANLPGVCWVLVKGIESLPRWRKGVHRKIIGGSRNACRELRRIPGVVPLVSFGGGAVGAGDGTTRDAVGNLFGVSRELVEGIGSLPGWHKGVRQKKIETRRKIIGGIQKACLEFNHDGEKELQIRHGPKIKLRHQAKV</sequence>
<name>A0A445MA76_ENSVE</name>
<accession>A0A445MA76</accession>
<organism evidence="1">
    <name type="scientific">Ensete ventricosum</name>
    <name type="common">Abyssinian banana</name>
    <name type="synonym">Musa ensete</name>
    <dbReference type="NCBI Taxonomy" id="4639"/>
    <lineage>
        <taxon>Eukaryota</taxon>
        <taxon>Viridiplantae</taxon>
        <taxon>Streptophyta</taxon>
        <taxon>Embryophyta</taxon>
        <taxon>Tracheophyta</taxon>
        <taxon>Spermatophyta</taxon>
        <taxon>Magnoliopsida</taxon>
        <taxon>Liliopsida</taxon>
        <taxon>Zingiberales</taxon>
        <taxon>Musaceae</taxon>
        <taxon>Ensete</taxon>
    </lineage>
</organism>
<evidence type="ECO:0000313" key="1">
    <source>
        <dbReference type="EMBL" id="RZR71141.1"/>
    </source>
</evidence>
<dbReference type="AlphaFoldDB" id="A0A445MA76"/>